<evidence type="ECO:0000313" key="2">
    <source>
        <dbReference type="EMBL" id="UOE21347.1"/>
    </source>
</evidence>
<dbReference type="AlphaFoldDB" id="A0AA97M5U2"/>
<accession>A0AA97M5U2</accession>
<organism evidence="2 3">
    <name type="scientific">Thermobifida halotolerans</name>
    <dbReference type="NCBI Taxonomy" id="483545"/>
    <lineage>
        <taxon>Bacteria</taxon>
        <taxon>Bacillati</taxon>
        <taxon>Actinomycetota</taxon>
        <taxon>Actinomycetes</taxon>
        <taxon>Streptosporangiales</taxon>
        <taxon>Nocardiopsidaceae</taxon>
        <taxon>Thermobifida</taxon>
    </lineage>
</organism>
<dbReference type="KEGG" id="thao:NI17_009595"/>
<reference evidence="2" key="1">
    <citation type="submission" date="2020-10" db="EMBL/GenBank/DDBJ databases">
        <title>De novo genome project of the cellulose decomposer Thermobifida halotolerans type strain.</title>
        <authorList>
            <person name="Nagy I."/>
            <person name="Horvath B."/>
            <person name="Kukolya J."/>
            <person name="Nagy I."/>
            <person name="Orsini M."/>
        </authorList>
    </citation>
    <scope>NUCLEOTIDE SEQUENCE</scope>
    <source>
        <strain evidence="2">DSM 44931</strain>
    </source>
</reference>
<dbReference type="Proteomes" id="UP000265719">
    <property type="component" value="Chromosome"/>
</dbReference>
<dbReference type="EMBL" id="CP063196">
    <property type="protein sequence ID" value="UOE21347.1"/>
    <property type="molecule type" value="Genomic_DNA"/>
</dbReference>
<keyword evidence="3" id="KW-1185">Reference proteome</keyword>
<dbReference type="RefSeq" id="WP_119268103.1">
    <property type="nucleotide sequence ID" value="NZ_CP063196.1"/>
</dbReference>
<name>A0AA97M5U2_9ACTN</name>
<evidence type="ECO:0000313" key="3">
    <source>
        <dbReference type="Proteomes" id="UP000265719"/>
    </source>
</evidence>
<sequence>MLAAQAPQLRQVLDELRDQGRSPVILDGKVFATTRCTQPNDRGTDVWYSAHKHHHGAGVRFLADAAGHPLWASEAVPESHGSASPPHAPTPCRCRGVRPPTKAWSCRPTAATTKPE</sequence>
<evidence type="ECO:0000256" key="1">
    <source>
        <dbReference type="SAM" id="MobiDB-lite"/>
    </source>
</evidence>
<feature type="region of interest" description="Disordered" evidence="1">
    <location>
        <begin position="74"/>
        <end position="116"/>
    </location>
</feature>
<proteinExistence type="predicted"/>
<gene>
    <name evidence="2" type="ORF">NI17_009595</name>
</gene>
<protein>
    <submittedName>
        <fullName evidence="2">Uncharacterized protein</fullName>
    </submittedName>
</protein>